<dbReference type="Gene3D" id="3.30.1950.10">
    <property type="entry name" value="wza like domain"/>
    <property type="match status" value="1"/>
</dbReference>
<name>A0A7W5DP27_9PORP</name>
<proteinExistence type="predicted"/>
<evidence type="ECO:0000259" key="3">
    <source>
        <dbReference type="Pfam" id="PF02563"/>
    </source>
</evidence>
<keyword evidence="2" id="KW-1133">Transmembrane helix</keyword>
<dbReference type="EMBL" id="JACHYB010000001">
    <property type="protein sequence ID" value="MBB3186460.1"/>
    <property type="molecule type" value="Genomic_DNA"/>
</dbReference>
<dbReference type="RefSeq" id="WP_183412352.1">
    <property type="nucleotide sequence ID" value="NZ_JACHYB010000001.1"/>
</dbReference>
<dbReference type="Proteomes" id="UP000544222">
    <property type="component" value="Unassembled WGS sequence"/>
</dbReference>
<dbReference type="Pfam" id="PF02563">
    <property type="entry name" value="Poly_export"/>
    <property type="match status" value="1"/>
</dbReference>
<reference evidence="4 5" key="1">
    <citation type="submission" date="2020-08" db="EMBL/GenBank/DDBJ databases">
        <title>Genomic Encyclopedia of Type Strains, Phase IV (KMG-IV): sequencing the most valuable type-strain genomes for metagenomic binning, comparative biology and taxonomic classification.</title>
        <authorList>
            <person name="Goeker M."/>
        </authorList>
    </citation>
    <scope>NUCLEOTIDE SEQUENCE [LARGE SCALE GENOMIC DNA]</scope>
    <source>
        <strain evidence="4 5">DSM 27471</strain>
    </source>
</reference>
<keyword evidence="2" id="KW-0472">Membrane</keyword>
<feature type="domain" description="Polysaccharide export protein N-terminal" evidence="3">
    <location>
        <begin position="58"/>
        <end position="148"/>
    </location>
</feature>
<dbReference type="GO" id="GO:0015159">
    <property type="term" value="F:polysaccharide transmembrane transporter activity"/>
    <property type="evidence" value="ECO:0007669"/>
    <property type="project" value="InterPro"/>
</dbReference>
<dbReference type="InterPro" id="IPR049712">
    <property type="entry name" value="Poly_export"/>
</dbReference>
<accession>A0A7W5DP27</accession>
<dbReference type="AlphaFoldDB" id="A0A7W5DP27"/>
<organism evidence="4 5">
    <name type="scientific">Microbacter margulisiae</name>
    <dbReference type="NCBI Taxonomy" id="1350067"/>
    <lineage>
        <taxon>Bacteria</taxon>
        <taxon>Pseudomonadati</taxon>
        <taxon>Bacteroidota</taxon>
        <taxon>Bacteroidia</taxon>
        <taxon>Bacteroidales</taxon>
        <taxon>Porphyromonadaceae</taxon>
        <taxon>Microbacter</taxon>
    </lineage>
</organism>
<keyword evidence="2" id="KW-0812">Transmembrane</keyword>
<dbReference type="PANTHER" id="PTHR33619:SF3">
    <property type="entry name" value="POLYSACCHARIDE EXPORT PROTEIN GFCE-RELATED"/>
    <property type="match status" value="1"/>
</dbReference>
<dbReference type="InterPro" id="IPR003715">
    <property type="entry name" value="Poly_export_N"/>
</dbReference>
<gene>
    <name evidence="4" type="ORF">FHX64_000623</name>
</gene>
<evidence type="ECO:0000256" key="1">
    <source>
        <dbReference type="ARBA" id="ARBA00022729"/>
    </source>
</evidence>
<keyword evidence="5" id="KW-1185">Reference proteome</keyword>
<sequence>MDLRLKSLNVRRLSHAVLSLILIISEIISMSSCITYREINYLQNSGPGIPNYADTAKYHDYRLQPGDRLYIQVLSLNPDVSKLFQQNQSQGGDNGNSDLFTYRIDSLGSLTFPYVGKIHAGGKTTREVKTLLEEKATASLGNCYFRVSLANNYFTVIGAGGTGRYPLFKSKLTIFEALAISGDLNSMADRSKIRILRQTPTGTVIKTFDIRGKSIIGSEYYYVQPNDILYIQPMSMQFFGITSWSGLLSSITMSVSFVLIFLSIYHYVKK</sequence>
<evidence type="ECO:0000256" key="2">
    <source>
        <dbReference type="SAM" id="Phobius"/>
    </source>
</evidence>
<evidence type="ECO:0000313" key="5">
    <source>
        <dbReference type="Proteomes" id="UP000544222"/>
    </source>
</evidence>
<feature type="transmembrane region" description="Helical" evidence="2">
    <location>
        <begin position="244"/>
        <end position="268"/>
    </location>
</feature>
<protein>
    <submittedName>
        <fullName evidence="4">Polysaccharide export outer membrane protein</fullName>
    </submittedName>
</protein>
<comment type="caution">
    <text evidence="4">The sequence shown here is derived from an EMBL/GenBank/DDBJ whole genome shotgun (WGS) entry which is preliminary data.</text>
</comment>
<keyword evidence="1" id="KW-0732">Signal</keyword>
<dbReference type="Gene3D" id="3.10.560.10">
    <property type="entry name" value="Outer membrane lipoprotein wza domain like"/>
    <property type="match status" value="1"/>
</dbReference>
<dbReference type="PANTHER" id="PTHR33619">
    <property type="entry name" value="POLYSACCHARIDE EXPORT PROTEIN GFCE-RELATED"/>
    <property type="match status" value="1"/>
</dbReference>
<evidence type="ECO:0000313" key="4">
    <source>
        <dbReference type="EMBL" id="MBB3186460.1"/>
    </source>
</evidence>